<dbReference type="AlphaFoldDB" id="D9PZA8"/>
<dbReference type="RefSeq" id="WP_013267407.1">
    <property type="nucleotide sequence ID" value="NC_014374.1"/>
</dbReference>
<dbReference type="InterPro" id="IPR007214">
    <property type="entry name" value="YbaK/aa-tRNA-synth-assoc-dom"/>
</dbReference>
<protein>
    <recommendedName>
        <fullName evidence="1">YbaK/aminoacyl-tRNA synthetase-associated domain-containing protein</fullName>
    </recommendedName>
</protein>
<dbReference type="STRING" id="666510.ASAC_1490"/>
<dbReference type="GO" id="GO:0002161">
    <property type="term" value="F:aminoacyl-tRNA deacylase activity"/>
    <property type="evidence" value="ECO:0007669"/>
    <property type="project" value="InterPro"/>
</dbReference>
<keyword evidence="3" id="KW-1185">Reference proteome</keyword>
<dbReference type="GeneID" id="9499749"/>
<dbReference type="eggNOG" id="arCOG04332">
    <property type="taxonomic scope" value="Archaea"/>
</dbReference>
<dbReference type="HOGENOM" id="CLU_094875_0_2_2"/>
<dbReference type="Proteomes" id="UP000000346">
    <property type="component" value="Chromosome"/>
</dbReference>
<reference evidence="2 3" key="1">
    <citation type="journal article" date="2010" name="Appl. Environ. Microbiol.">
        <title>The genome sequence of the crenarchaeon Acidilobus saccharovorans supports a new order, Acidilobales, and suggests an important ecological role in terrestrial acidic hot springs.</title>
        <authorList>
            <person name="Mardanov A.V."/>
            <person name="Svetlitchnyi V.A."/>
            <person name="Beletsky A.V."/>
            <person name="Prokofeva M.I."/>
            <person name="Bonch-Osmolovskaya E.A."/>
            <person name="Ravin N.V."/>
            <person name="Skryabin K.G."/>
        </authorList>
    </citation>
    <scope>NUCLEOTIDE SEQUENCE [LARGE SCALE GENOMIC DNA]</scope>
    <source>
        <strain evidence="3">DSM 16705 / JCM 18335 / VKM B-2471 / 345-15</strain>
    </source>
</reference>
<gene>
    <name evidence="2" type="ordered locus">ASAC_1490</name>
</gene>
<feature type="domain" description="YbaK/aminoacyl-tRNA synthetase-associated" evidence="1">
    <location>
        <begin position="28"/>
        <end position="147"/>
    </location>
</feature>
<name>D9PZA8_ACIS3</name>
<dbReference type="OrthoDB" id="376685at2157"/>
<evidence type="ECO:0000313" key="2">
    <source>
        <dbReference type="EMBL" id="ADL19895.1"/>
    </source>
</evidence>
<dbReference type="InParanoid" id="D9PZA8"/>
<sequence length="158" mass="16908">MSTLACVDSPSDFIRRYGVDAKIVEFEESVETVEAAARAAGAPPSDIVKTLLLIVDGRPMAVLLPGDRKLDYRKLSELTKASKIRMASPDEIEELTGLMPGGLTPLSECIRGLKVIVDGSIASKERVWTGGGSMNALANVSVRDLLRALRPIVADVSQ</sequence>
<dbReference type="EMBL" id="CP001742">
    <property type="protein sequence ID" value="ADL19895.1"/>
    <property type="molecule type" value="Genomic_DNA"/>
</dbReference>
<evidence type="ECO:0000313" key="3">
    <source>
        <dbReference type="Proteomes" id="UP000000346"/>
    </source>
</evidence>
<dbReference type="PANTHER" id="PTHR30411:SF1">
    <property type="entry name" value="CYTOPLASMIC PROTEIN"/>
    <property type="match status" value="1"/>
</dbReference>
<dbReference type="InterPro" id="IPR036754">
    <property type="entry name" value="YbaK/aa-tRNA-synt-asso_dom_sf"/>
</dbReference>
<accession>D9PZA8</accession>
<evidence type="ECO:0000259" key="1">
    <source>
        <dbReference type="Pfam" id="PF04073"/>
    </source>
</evidence>
<dbReference type="KEGG" id="asc:ASAC_1490"/>
<dbReference type="Pfam" id="PF04073">
    <property type="entry name" value="tRNA_edit"/>
    <property type="match status" value="1"/>
</dbReference>
<organism evidence="2 3">
    <name type="scientific">Acidilobus saccharovorans (strain DSM 16705 / JCM 18335 / VKM B-2471 / 345-15)</name>
    <dbReference type="NCBI Taxonomy" id="666510"/>
    <lineage>
        <taxon>Archaea</taxon>
        <taxon>Thermoproteota</taxon>
        <taxon>Thermoprotei</taxon>
        <taxon>Acidilobales</taxon>
        <taxon>Acidilobaceae</taxon>
        <taxon>Acidilobus</taxon>
    </lineage>
</organism>
<dbReference type="PANTHER" id="PTHR30411">
    <property type="entry name" value="CYTOPLASMIC PROTEIN"/>
    <property type="match status" value="1"/>
</dbReference>
<dbReference type="SUPFAM" id="SSF55826">
    <property type="entry name" value="YbaK/ProRS associated domain"/>
    <property type="match status" value="1"/>
</dbReference>
<dbReference type="Gene3D" id="3.90.960.10">
    <property type="entry name" value="YbaK/aminoacyl-tRNA synthetase-associated domain"/>
    <property type="match status" value="1"/>
</dbReference>
<proteinExistence type="predicted"/>